<evidence type="ECO:0000313" key="2">
    <source>
        <dbReference type="Proteomes" id="UP000689195"/>
    </source>
</evidence>
<dbReference type="Proteomes" id="UP000689195">
    <property type="component" value="Unassembled WGS sequence"/>
</dbReference>
<keyword evidence="2" id="KW-1185">Reference proteome</keyword>
<dbReference type="AlphaFoldDB" id="A0A8S1Y639"/>
<name>A0A8S1Y639_9CILI</name>
<sequence>MIPIVPFLKSFVQEGQQFFTAKDEFEKKQNELMQFILDITQSLDQVEYFDNIQEELYTNEEKQFIKQCKDLLHLSEQLVQQLPSNLTLINGYLYSKTSHYKELLHHLEELNKISSQIRQLELQSYEVLKTVIVPSLSRKVSFQSMHEVSIFLKLKAPKEIKEIFNQYPRHLKSEYTFKIHIDDNDHSKNVYNFSRKEFMKLQQIKKDAQIYTISKKQHCTLELRNIQQNQFIKQKSQRLETQFDTPLHKELDQEQDNKTQILRLYLIVNGQNGINIIRDQNQRIYVGCGEEFGLQEKDEIIILSNSNQETLISYIIQRFIIKQL</sequence>
<evidence type="ECO:0000313" key="1">
    <source>
        <dbReference type="EMBL" id="CAD8209876.1"/>
    </source>
</evidence>
<comment type="caution">
    <text evidence="1">The sequence shown here is derived from an EMBL/GenBank/DDBJ whole genome shotgun (WGS) entry which is preliminary data.</text>
</comment>
<gene>
    <name evidence="1" type="ORF">PPENT_87.1.T1560094</name>
</gene>
<reference evidence="1" key="1">
    <citation type="submission" date="2021-01" db="EMBL/GenBank/DDBJ databases">
        <authorList>
            <consortium name="Genoscope - CEA"/>
            <person name="William W."/>
        </authorList>
    </citation>
    <scope>NUCLEOTIDE SEQUENCE</scope>
</reference>
<dbReference type="OrthoDB" id="305650at2759"/>
<accession>A0A8S1Y639</accession>
<protein>
    <submittedName>
        <fullName evidence="1">Uncharacterized protein</fullName>
    </submittedName>
</protein>
<dbReference type="EMBL" id="CAJJDO010000156">
    <property type="protein sequence ID" value="CAD8209876.1"/>
    <property type="molecule type" value="Genomic_DNA"/>
</dbReference>
<organism evidence="1 2">
    <name type="scientific">Paramecium pentaurelia</name>
    <dbReference type="NCBI Taxonomy" id="43138"/>
    <lineage>
        <taxon>Eukaryota</taxon>
        <taxon>Sar</taxon>
        <taxon>Alveolata</taxon>
        <taxon>Ciliophora</taxon>
        <taxon>Intramacronucleata</taxon>
        <taxon>Oligohymenophorea</taxon>
        <taxon>Peniculida</taxon>
        <taxon>Parameciidae</taxon>
        <taxon>Paramecium</taxon>
    </lineage>
</organism>
<proteinExistence type="predicted"/>